<dbReference type="EMBL" id="AZNH01000230">
    <property type="protein sequence ID" value="KID81014.1"/>
    <property type="molecule type" value="Genomic_DNA"/>
</dbReference>
<proteinExistence type="predicted"/>
<reference evidence="1 2" key="1">
    <citation type="journal article" date="2014" name="Proc. Natl. Acad. Sci. U.S.A.">
        <title>Trajectory and genomic determinants of fungal-pathogen speciation and host adaptation.</title>
        <authorList>
            <person name="Hu X."/>
            <person name="Xiao G."/>
            <person name="Zheng P."/>
            <person name="Shang Y."/>
            <person name="Su Y."/>
            <person name="Zhang X."/>
            <person name="Liu X."/>
            <person name="Zhan S."/>
            <person name="St Leger R.J."/>
            <person name="Wang C."/>
        </authorList>
    </citation>
    <scope>NUCLEOTIDE SEQUENCE [LARGE SCALE GENOMIC DNA]</scope>
    <source>
        <strain evidence="1 2">ARSEF 977</strain>
    </source>
</reference>
<protein>
    <submittedName>
        <fullName evidence="1">Uncharacterized protein</fullName>
    </submittedName>
</protein>
<accession>A0A0B4HNL9</accession>
<sequence>MGVLCADGRSELVSSREGTTEQRRGCAVVENIGDSFVEERLSTAIERGEFPVFRYEPAKMDMACCVPREGSCWLEKKLLPILDEFTMSRRNFKTGLFLPPTSGDFAVFRKVYRALLVTLRQFDQSYALNFAWEDLVSLNEAEKETAVGTLTEDSGSGIQVLPVALLTYDTAYWRAFGADAVSLPWGTSCWSCRSTMREGHCLFPFHTPQPLCTDGVVVPSFSGYSVEVRVVWAIAMMMVFLACLKETGVNGSSLSYYHSITFQACAAYLDGVEN</sequence>
<name>A0A0B4HNL9_METGA</name>
<gene>
    <name evidence="1" type="ORF">MGU_11587</name>
</gene>
<dbReference type="AlphaFoldDB" id="A0A0B4HNL9"/>
<evidence type="ECO:0000313" key="2">
    <source>
        <dbReference type="Proteomes" id="UP000031192"/>
    </source>
</evidence>
<comment type="caution">
    <text evidence="1">The sequence shown here is derived from an EMBL/GenBank/DDBJ whole genome shotgun (WGS) entry which is preliminary data.</text>
</comment>
<evidence type="ECO:0000313" key="1">
    <source>
        <dbReference type="EMBL" id="KID81014.1"/>
    </source>
</evidence>
<dbReference type="HOGENOM" id="CLU_1015935_0_0_1"/>
<keyword evidence="2" id="KW-1185">Reference proteome</keyword>
<dbReference type="Proteomes" id="UP000031192">
    <property type="component" value="Unassembled WGS sequence"/>
</dbReference>
<organism evidence="1 2">
    <name type="scientific">Metarhizium guizhouense (strain ARSEF 977)</name>
    <dbReference type="NCBI Taxonomy" id="1276136"/>
    <lineage>
        <taxon>Eukaryota</taxon>
        <taxon>Fungi</taxon>
        <taxon>Dikarya</taxon>
        <taxon>Ascomycota</taxon>
        <taxon>Pezizomycotina</taxon>
        <taxon>Sordariomycetes</taxon>
        <taxon>Hypocreomycetidae</taxon>
        <taxon>Hypocreales</taxon>
        <taxon>Clavicipitaceae</taxon>
        <taxon>Metarhizium</taxon>
    </lineage>
</organism>